<evidence type="ECO:0000256" key="2">
    <source>
        <dbReference type="ARBA" id="ARBA00009780"/>
    </source>
</evidence>
<dbReference type="Pfam" id="PF05875">
    <property type="entry name" value="Ceramidase"/>
    <property type="match status" value="1"/>
</dbReference>
<keyword evidence="4" id="KW-0378">Hydrolase</keyword>
<sequence length="262" mass="29704">MRQDYHFTPYIAELFNTLTNITYVALGFNGLANSRRLGESFGSKLPFIALINLGFASSLFHSSLKYPMQLADEFSMLIATFIVFYRLLCFAQQRFSPSFLFVGLCALMAVVVVAQVITGESTVQQIVFTFMVYWLWHICFKLIGKVDDLVLGRKMRLMAISGIALFISGHACWATDFHACNGLRQMRRTVGMPWAALLELHGWWHILTGIGVYIFMSLVECLRIAKSTKENDDLTVSSAGIWPFMVYLEKISSRDSRSKKMA</sequence>
<dbReference type="Proteomes" id="UP001629113">
    <property type="component" value="Unassembled WGS sequence"/>
</dbReference>
<feature type="transmembrane region" description="Helical" evidence="7">
    <location>
        <begin position="74"/>
        <end position="91"/>
    </location>
</feature>
<feature type="transmembrane region" description="Helical" evidence="7">
    <location>
        <begin position="202"/>
        <end position="219"/>
    </location>
</feature>
<comment type="subcellular location">
    <subcellularLocation>
        <location evidence="1">Membrane</location>
        <topology evidence="1">Multi-pass membrane protein</topology>
    </subcellularLocation>
</comment>
<dbReference type="EMBL" id="JBFCZG010000004">
    <property type="protein sequence ID" value="KAL3422831.1"/>
    <property type="molecule type" value="Genomic_DNA"/>
</dbReference>
<proteinExistence type="inferred from homology"/>
<accession>A0ABR4PHM4</accession>
<name>A0ABR4PHM4_9HELO</name>
<feature type="transmembrane region" description="Helical" evidence="7">
    <location>
        <begin position="45"/>
        <end position="62"/>
    </location>
</feature>
<dbReference type="PANTHER" id="PTHR46187:SF1">
    <property type="entry name" value="ALKALINE PHYTOCERAMIDASE"/>
    <property type="match status" value="1"/>
</dbReference>
<evidence type="ECO:0000313" key="8">
    <source>
        <dbReference type="EMBL" id="KAL3422831.1"/>
    </source>
</evidence>
<feature type="transmembrane region" description="Helical" evidence="7">
    <location>
        <begin position="155"/>
        <end position="176"/>
    </location>
</feature>
<evidence type="ECO:0000256" key="5">
    <source>
        <dbReference type="ARBA" id="ARBA00022989"/>
    </source>
</evidence>
<reference evidence="8 9" key="1">
    <citation type="submission" date="2024-06" db="EMBL/GenBank/DDBJ databases">
        <title>Complete genome of Phlyctema vagabunda strain 19-DSS-EL-015.</title>
        <authorList>
            <person name="Fiorenzani C."/>
        </authorList>
    </citation>
    <scope>NUCLEOTIDE SEQUENCE [LARGE SCALE GENOMIC DNA]</scope>
    <source>
        <strain evidence="8 9">19-DSS-EL-015</strain>
    </source>
</reference>
<keyword evidence="9" id="KW-1185">Reference proteome</keyword>
<organism evidence="8 9">
    <name type="scientific">Phlyctema vagabunda</name>
    <dbReference type="NCBI Taxonomy" id="108571"/>
    <lineage>
        <taxon>Eukaryota</taxon>
        <taxon>Fungi</taxon>
        <taxon>Dikarya</taxon>
        <taxon>Ascomycota</taxon>
        <taxon>Pezizomycotina</taxon>
        <taxon>Leotiomycetes</taxon>
        <taxon>Helotiales</taxon>
        <taxon>Dermateaceae</taxon>
        <taxon>Phlyctema</taxon>
    </lineage>
</organism>
<evidence type="ECO:0000256" key="1">
    <source>
        <dbReference type="ARBA" id="ARBA00004141"/>
    </source>
</evidence>
<evidence type="ECO:0000313" key="9">
    <source>
        <dbReference type="Proteomes" id="UP001629113"/>
    </source>
</evidence>
<protein>
    <submittedName>
        <fullName evidence="8">Alkaline phytoceramidase</fullName>
    </submittedName>
</protein>
<dbReference type="PANTHER" id="PTHR46187">
    <property type="entry name" value="ALKALINE CERAMIDASE 3"/>
    <property type="match status" value="1"/>
</dbReference>
<evidence type="ECO:0000256" key="4">
    <source>
        <dbReference type="ARBA" id="ARBA00022801"/>
    </source>
</evidence>
<keyword evidence="6 7" id="KW-0472">Membrane</keyword>
<gene>
    <name evidence="8" type="ORF">PVAG01_04578</name>
</gene>
<comment type="caution">
    <text evidence="8">The sequence shown here is derived from an EMBL/GenBank/DDBJ whole genome shotgun (WGS) entry which is preliminary data.</text>
</comment>
<feature type="transmembrane region" description="Helical" evidence="7">
    <location>
        <begin position="98"/>
        <end position="117"/>
    </location>
</feature>
<feature type="transmembrane region" description="Helical" evidence="7">
    <location>
        <begin position="123"/>
        <end position="143"/>
    </location>
</feature>
<evidence type="ECO:0000256" key="3">
    <source>
        <dbReference type="ARBA" id="ARBA00022692"/>
    </source>
</evidence>
<evidence type="ECO:0000256" key="7">
    <source>
        <dbReference type="SAM" id="Phobius"/>
    </source>
</evidence>
<keyword evidence="5 7" id="KW-1133">Transmembrane helix</keyword>
<dbReference type="InterPro" id="IPR008901">
    <property type="entry name" value="ACER"/>
</dbReference>
<evidence type="ECO:0000256" key="6">
    <source>
        <dbReference type="ARBA" id="ARBA00023136"/>
    </source>
</evidence>
<keyword evidence="3 7" id="KW-0812">Transmembrane</keyword>
<comment type="similarity">
    <text evidence="2">Belongs to the alkaline ceramidase family.</text>
</comment>